<evidence type="ECO:0000313" key="1">
    <source>
        <dbReference type="EMBL" id="KTF05602.1"/>
    </source>
</evidence>
<dbReference type="AlphaFoldDB" id="A0A1B6NRQ5"/>
<protein>
    <submittedName>
        <fullName evidence="1">Uncharacterized protein</fullName>
    </submittedName>
</protein>
<gene>
    <name evidence="1" type="ORF">MGSAQ_002903</name>
</gene>
<sequence>MSLCPFQGFSPMRLGPCSPALIPCQTVRLAQWRVVGCPFCPKLIYCCFR</sequence>
<proteinExistence type="predicted"/>
<reference evidence="1" key="1">
    <citation type="submission" date="2013-11" db="EMBL/GenBank/DDBJ databases">
        <title>Microbial diversity, functional groups and degradation webs in Northern and Southern Mediterranean and Red Sea marine crude oil polluted sites.</title>
        <authorList>
            <person name="Daffonchio D."/>
            <person name="Mapelli F."/>
            <person name="Ferrer M."/>
            <person name="Richter M."/>
            <person name="Cherif A."/>
            <person name="Malkawi H.I."/>
            <person name="Yakimov M.M."/>
            <person name="Abdel-Fattah Y.R."/>
            <person name="Blaghen M."/>
            <person name="Golyshin P.N."/>
            <person name="Kalogerakis N."/>
            <person name="Boon N."/>
            <person name="Magagnini M."/>
            <person name="Fava F."/>
        </authorList>
    </citation>
    <scope>NUCLEOTIDE SEQUENCE</scope>
</reference>
<name>A0A1B6NRQ5_9ZZZZ</name>
<dbReference type="EMBL" id="AYSL01001686">
    <property type="protein sequence ID" value="KTF05602.1"/>
    <property type="molecule type" value="Genomic_DNA"/>
</dbReference>
<comment type="caution">
    <text evidence="1">The sequence shown here is derived from an EMBL/GenBank/DDBJ whole genome shotgun (WGS) entry which is preliminary data.</text>
</comment>
<organism evidence="1">
    <name type="scientific">marine sediment metagenome</name>
    <dbReference type="NCBI Taxonomy" id="412755"/>
    <lineage>
        <taxon>unclassified sequences</taxon>
        <taxon>metagenomes</taxon>
        <taxon>ecological metagenomes</taxon>
    </lineage>
</organism>
<accession>A0A1B6NRQ5</accession>